<geneLocation type="plasmid" evidence="1 2">
    <name>p_unnamed2</name>
</geneLocation>
<evidence type="ECO:0000313" key="2">
    <source>
        <dbReference type="Proteomes" id="UP001061991"/>
    </source>
</evidence>
<organism evidence="1 2">
    <name type="scientific">Phyllobacterium zundukense</name>
    <dbReference type="NCBI Taxonomy" id="1867719"/>
    <lineage>
        <taxon>Bacteria</taxon>
        <taxon>Pseudomonadati</taxon>
        <taxon>Pseudomonadota</taxon>
        <taxon>Alphaproteobacteria</taxon>
        <taxon>Hyphomicrobiales</taxon>
        <taxon>Phyllobacteriaceae</taxon>
        <taxon>Phyllobacterium</taxon>
    </lineage>
</organism>
<sequence length="144" mass="16077">MKQQGNAIRAAETYHKSGVASNYYLILVGMFVFPLILIGLVVSRGRKASSSDWARSHYELQYRSAAAVVSGVVAILLFAITIFIQNSVGLGQPANLKMWFSFLSNLYCLLFAWAVIRGVRGLFLAKSERTITNPKTYWVWPLAI</sequence>
<keyword evidence="2" id="KW-1185">Reference proteome</keyword>
<accession>A0ACD4CX86</accession>
<evidence type="ECO:0000313" key="1">
    <source>
        <dbReference type="EMBL" id="UXN58112.1"/>
    </source>
</evidence>
<dbReference type="EMBL" id="CP104971">
    <property type="protein sequence ID" value="UXN58112.1"/>
    <property type="molecule type" value="Genomic_DNA"/>
</dbReference>
<protein>
    <submittedName>
        <fullName evidence="1">Uncharacterized protein</fullName>
    </submittedName>
</protein>
<keyword evidence="1" id="KW-0614">Plasmid</keyword>
<proteinExistence type="predicted"/>
<gene>
    <name evidence="1" type="ORF">N8E88_04610</name>
</gene>
<dbReference type="Proteomes" id="UP001061991">
    <property type="component" value="Plasmid p_unnamed2"/>
</dbReference>
<reference evidence="1" key="1">
    <citation type="submission" date="2022-09" db="EMBL/GenBank/DDBJ databases">
        <title>Interaction between co-microsymbionts with complementary sets of symbiotic genes in legume-rhizobium systems.</title>
        <authorList>
            <person name="Safronova V."/>
            <person name="Sazanova A."/>
            <person name="Afonin A."/>
            <person name="Chirak E."/>
        </authorList>
    </citation>
    <scope>NUCLEOTIDE SEQUENCE</scope>
    <source>
        <strain evidence="1">A18/3m</strain>
    </source>
</reference>
<name>A0ACD4CX86_9HYPH</name>